<name>M8AUJ4_AEGTA</name>
<dbReference type="PANTHER" id="PTHR31264:SF23">
    <property type="entry name" value="F-BOX DOMAIN-CONTAINING PROTEIN"/>
    <property type="match status" value="1"/>
</dbReference>
<dbReference type="AlphaFoldDB" id="M8AUJ4"/>
<reference evidence="1" key="1">
    <citation type="submission" date="2015-06" db="UniProtKB">
        <authorList>
            <consortium name="EnsemblPlants"/>
        </authorList>
    </citation>
    <scope>IDENTIFICATION</scope>
</reference>
<sequence length="200" mass="22608">MEFYIANPPSKVRDFSKVDTTIVEAGEDKLGVFVYGEGATDLEFRTIRRNNGESSGQWHLEKTISLGFQYHFVGSTERHLFLYHGGSSSLDAGCFSLDVKTFQLERVCTLKTSIYRLHAYNNFPPSLLSSPIVASVTQKVDEKEMLEQGTKMLQTQELSDSHHDESIVDGVDAEVRPVRQALEMEPIEVVWQLDWPHVGL</sequence>
<dbReference type="EnsemblPlants" id="EMT05335">
    <property type="protein sequence ID" value="EMT05335"/>
    <property type="gene ID" value="F775_21962"/>
</dbReference>
<dbReference type="PANTHER" id="PTHR31264">
    <property type="entry name" value="OS07G0554500 PROTEIN-RELATED"/>
    <property type="match status" value="1"/>
</dbReference>
<proteinExistence type="predicted"/>
<accession>M8AUJ4</accession>
<protein>
    <submittedName>
        <fullName evidence="1">Uncharacterized protein</fullName>
    </submittedName>
</protein>
<organism evidence="1">
    <name type="scientific">Aegilops tauschii</name>
    <name type="common">Tausch's goatgrass</name>
    <name type="synonym">Aegilops squarrosa</name>
    <dbReference type="NCBI Taxonomy" id="37682"/>
    <lineage>
        <taxon>Eukaryota</taxon>
        <taxon>Viridiplantae</taxon>
        <taxon>Streptophyta</taxon>
        <taxon>Embryophyta</taxon>
        <taxon>Tracheophyta</taxon>
        <taxon>Spermatophyta</taxon>
        <taxon>Magnoliopsida</taxon>
        <taxon>Liliopsida</taxon>
        <taxon>Poales</taxon>
        <taxon>Poaceae</taxon>
        <taxon>BOP clade</taxon>
        <taxon>Pooideae</taxon>
        <taxon>Triticodae</taxon>
        <taxon>Triticeae</taxon>
        <taxon>Triticinae</taxon>
        <taxon>Aegilops</taxon>
    </lineage>
</organism>
<evidence type="ECO:0000313" key="1">
    <source>
        <dbReference type="EnsemblPlants" id="EMT05335"/>
    </source>
</evidence>